<protein>
    <submittedName>
        <fullName evidence="1">Uncharacterized protein</fullName>
    </submittedName>
</protein>
<dbReference type="Proteomes" id="UP001146120">
    <property type="component" value="Unassembled WGS sequence"/>
</dbReference>
<accession>A0AAV2YY50</accession>
<name>A0AAV2YY50_9STRA</name>
<keyword evidence="2" id="KW-1185">Reference proteome</keyword>
<dbReference type="AlphaFoldDB" id="A0AAV2YY50"/>
<organism evidence="1 2">
    <name type="scientific">Lagenidium giganteum</name>
    <dbReference type="NCBI Taxonomy" id="4803"/>
    <lineage>
        <taxon>Eukaryota</taxon>
        <taxon>Sar</taxon>
        <taxon>Stramenopiles</taxon>
        <taxon>Oomycota</taxon>
        <taxon>Peronosporomycetes</taxon>
        <taxon>Pythiales</taxon>
        <taxon>Pythiaceae</taxon>
    </lineage>
</organism>
<comment type="caution">
    <text evidence="1">The sequence shown here is derived from an EMBL/GenBank/DDBJ whole genome shotgun (WGS) entry which is preliminary data.</text>
</comment>
<reference evidence="1" key="1">
    <citation type="submission" date="2022-11" db="EMBL/GenBank/DDBJ databases">
        <authorList>
            <person name="Morgan W.R."/>
            <person name="Tartar A."/>
        </authorList>
    </citation>
    <scope>NUCLEOTIDE SEQUENCE</scope>
    <source>
        <strain evidence="1">ARSEF 373</strain>
    </source>
</reference>
<gene>
    <name evidence="1" type="ORF">N0F65_005469</name>
</gene>
<proteinExistence type="predicted"/>
<evidence type="ECO:0000313" key="1">
    <source>
        <dbReference type="EMBL" id="DAZ99301.1"/>
    </source>
</evidence>
<sequence length="66" mass="7601">MSEPAFRQILQRLCPRIQIRSPRCHVCDTCTIYKNAMQRTNVLEEAAQLLGRHTDGSSNEVWKVSI</sequence>
<evidence type="ECO:0000313" key="2">
    <source>
        <dbReference type="Proteomes" id="UP001146120"/>
    </source>
</evidence>
<reference evidence="1" key="2">
    <citation type="journal article" date="2023" name="Microbiol Resour">
        <title>Decontamination and Annotation of the Draft Genome Sequence of the Oomycete Lagenidium giganteum ARSEF 373.</title>
        <authorList>
            <person name="Morgan W.R."/>
            <person name="Tartar A."/>
        </authorList>
    </citation>
    <scope>NUCLEOTIDE SEQUENCE</scope>
    <source>
        <strain evidence="1">ARSEF 373</strain>
    </source>
</reference>
<dbReference type="EMBL" id="DAKRPA010000086">
    <property type="protein sequence ID" value="DAZ99301.1"/>
    <property type="molecule type" value="Genomic_DNA"/>
</dbReference>